<dbReference type="SUPFAM" id="SSF52540">
    <property type="entry name" value="P-loop containing nucleoside triphosphate hydrolases"/>
    <property type="match status" value="1"/>
</dbReference>
<dbReference type="InterPro" id="IPR027417">
    <property type="entry name" value="P-loop_NTPase"/>
</dbReference>
<protein>
    <recommendedName>
        <fullName evidence="3">ATPase dynein-related AAA domain-containing protein</fullName>
    </recommendedName>
</protein>
<sequence>MITRQVMWDDEAYIASDFEELSILKRGTPFNDKVELLALTPESLHSLRLLDLKNSNITAEMLKVFLNAAPNLAEIDLTDCPNLVLDDELRRRLSYIQQGPLSKARVTSDAFAGLVYQNSFDSVWNKLLPEQSRQLRRGMAGLFKYFSGHGHLSNSSSVIDANTTTQEHQYNVDRIFYPIGNAVEIPVRDYRLDVFHQAIITTNLCSMEQAFTLQKNGDLNLQPCSLIHSPIDLYHQAQQFKKEPDQSIYYGKQKLTIHSDWQALASLSAREKLTHYHVDPPMDIEIKYSARDNLYYICSRNTTTTIEIDFLLQKDDSLSPLPTDIQELVNEMQAFHAAPLDIDSSNATGIDYLRAIREQKKGACRHRVVAFKAEMQERYPDTPIRIITNDCHAFVEIFINNEWHRCDLGGYPASIHVNESNPPSFTAISTLIPTNPTLTATTLPTEELESPAADPFSTRLNDFRKLFHTWEATTTTSTSCAQYCQSCLQDSTPRRLVELPTTDDVVALRWALEHYCQSTSRPVFYIHSPEDLVCSAPFVAYDIEDSGILCKGPGGPLYNFLQAHRTGQAPVLIVNYEQFDADDIVRFNALLDREPGADGVPLPKDCRVIGLLNVNKPDVYQGSDFYSRFNRVETCPIPLAKLQDSVPIIPVHDETMVMSKGAIQLYHSLDWEERLLGRWVLDGHALHFEEGILQKAIAQGSPLIIQNGPWEDEAFQRFWQEAHSRGYIEYDGRRIELPSGCELIRHEGYDWSSLKECLQQEPLLLTAESLVLNPTQYSQFFHNHRVHEGELFHAPGMIAAAQGSVLNVHLTRELSEDDWAKLLTECKIYNVRLQVDVLPGVNLPPVLRDIIQSSRQQTESLAWETGNMAATQIIKSSDVDTTVAMINADHPDCIVIDVSECDHTDLISHIHGGLYCGCDMALVSMAPGLSDNTLPDTSLLPKDRPILIQQGEQYLLYCHKADSDARIVRLEPKLFADAPLPFPAIDEPPIPLPCHVSHKAIYQAMEQLKHPIIDHYFTPRFGFYDSKGAISSALANNQRIILKGHFSTELADGLAPVLFARQATTSSPGQLLLISDDISHLHGCSHQQHTVTIQEKKACLGDMDERCCEHLRPFLAKESLSILKTRRDFLITHPDATSSDEAWIGMRDLPKANHFLTPFDVTNSEAEAIAFNHRRREEVLKALDNAPYVFLTGLSGVGKSTFVESILCQGDDTLLIGERNLNKWMKQSGPGQHYLFLDEANLSPEQWSKFEGLFQKPPRLLVDGELHLLSNQHKVIFAGNPVSYGDERTLAPFFQRHGQAVLFTPIPFSIIYENIVKPIFQHTTVAAWETHAEATHHLFAVYQAICALSTSDVLISPRELQMIALLATSYYQIHPEQDFTQILQYFTHQVCKNLIPESQRATFFARFPEPKPLPLPPEAMHEDTSFLVTKSRQHVMQQLDNLLCLREYRKTVQVMTNSAMAD</sequence>
<dbReference type="EMBL" id="CP004006">
    <property type="protein sequence ID" value="AHE65933.1"/>
    <property type="molecule type" value="Genomic_DNA"/>
</dbReference>
<proteinExistence type="predicted"/>
<evidence type="ECO:0000313" key="2">
    <source>
        <dbReference type="Proteomes" id="UP000018838"/>
    </source>
</evidence>
<dbReference type="STRING" id="1268635.Loa_00344"/>
<reference evidence="1 2" key="1">
    <citation type="journal article" date="2013" name="Int. J. Med. Microbiol.">
        <title>Legionella oakridgensis ATCC 33761 genome sequence and phenotypic characterization reveals its replication capacity in amoebae.</title>
        <authorList>
            <person name="Brzuszkiewicz E."/>
            <person name="Schulz T."/>
            <person name="Rydzewski K."/>
            <person name="Daniel R."/>
            <person name="Gillmaier N."/>
            <person name="Dittmann C."/>
            <person name="Holland G."/>
            <person name="Schunder E."/>
            <person name="Lautner M."/>
            <person name="Eisenreich W."/>
            <person name="Luck C."/>
            <person name="Heuner K."/>
        </authorList>
    </citation>
    <scope>NUCLEOTIDE SEQUENCE [LARGE SCALE GENOMIC DNA]</scope>
    <source>
        <strain>OR-10</strain>
        <strain evidence="2">ATCC 33761</strain>
    </source>
</reference>
<keyword evidence="2" id="KW-1185">Reference proteome</keyword>
<accession>W0B5Y4</accession>
<name>W0B5Y4_9GAMM</name>
<organism evidence="1 2">
    <name type="scientific">Legionella oakridgensis ATCC 33761 = DSM 21215</name>
    <dbReference type="NCBI Taxonomy" id="1268635"/>
    <lineage>
        <taxon>Bacteria</taxon>
        <taxon>Pseudomonadati</taxon>
        <taxon>Pseudomonadota</taxon>
        <taxon>Gammaproteobacteria</taxon>
        <taxon>Legionellales</taxon>
        <taxon>Legionellaceae</taxon>
        <taxon>Legionella</taxon>
    </lineage>
</organism>
<dbReference type="PATRIC" id="fig|1268635.3.peg.348"/>
<dbReference type="HOGENOM" id="CLU_250672_0_0_6"/>
<dbReference type="eggNOG" id="COG2256">
    <property type="taxonomic scope" value="Bacteria"/>
</dbReference>
<dbReference type="KEGG" id="lok:Loa_00344"/>
<evidence type="ECO:0000313" key="1">
    <source>
        <dbReference type="EMBL" id="AHE65933.1"/>
    </source>
</evidence>
<dbReference type="RefSeq" id="WP_148294849.1">
    <property type="nucleotide sequence ID" value="NZ_CP004006.1"/>
</dbReference>
<gene>
    <name evidence="1" type="ORF">Loa_00344</name>
</gene>
<evidence type="ECO:0008006" key="3">
    <source>
        <dbReference type="Google" id="ProtNLM"/>
    </source>
</evidence>
<dbReference type="Proteomes" id="UP000018838">
    <property type="component" value="Chromosome"/>
</dbReference>